<sequence length="104" mass="11939">MFNFTCSQKITNLHNFTHSIFNQNKCINNQCGNFLNSEPWQKAWQRGKKRGTFDFKGFLMRGKRGTATNAAAWHQPPLPPLGGRGLPRSSRHGFYSLNIHMQCL</sequence>
<protein>
    <submittedName>
        <fullName evidence="1">Uncharacterized protein</fullName>
    </submittedName>
</protein>
<name>A0AB74GMZ8_KLEPN</name>
<dbReference type="EMBL" id="UGLU01000001">
    <property type="protein sequence ID" value="STU45074.1"/>
    <property type="molecule type" value="Genomic_DNA"/>
</dbReference>
<accession>A0AB74GMZ8</accession>
<organism evidence="1 2">
    <name type="scientific">Klebsiella pneumoniae</name>
    <dbReference type="NCBI Taxonomy" id="573"/>
    <lineage>
        <taxon>Bacteria</taxon>
        <taxon>Pseudomonadati</taxon>
        <taxon>Pseudomonadota</taxon>
        <taxon>Gammaproteobacteria</taxon>
        <taxon>Enterobacterales</taxon>
        <taxon>Enterobacteriaceae</taxon>
        <taxon>Klebsiella/Raoultella group</taxon>
        <taxon>Klebsiella</taxon>
        <taxon>Klebsiella pneumoniae complex</taxon>
    </lineage>
</organism>
<dbReference type="Proteomes" id="UP000254141">
    <property type="component" value="Unassembled WGS sequence"/>
</dbReference>
<reference evidence="1 2" key="1">
    <citation type="submission" date="2018-06" db="EMBL/GenBank/DDBJ databases">
        <authorList>
            <consortium name="Pathogen Informatics"/>
            <person name="Doyle S."/>
        </authorList>
    </citation>
    <scope>NUCLEOTIDE SEQUENCE [LARGE SCALE GENOMIC DNA]</scope>
    <source>
        <strain evidence="1 2">NCTC5051</strain>
    </source>
</reference>
<proteinExistence type="predicted"/>
<evidence type="ECO:0000313" key="2">
    <source>
        <dbReference type="Proteomes" id="UP000254141"/>
    </source>
</evidence>
<comment type="caution">
    <text evidence="1">The sequence shown here is derived from an EMBL/GenBank/DDBJ whole genome shotgun (WGS) entry which is preliminary data.</text>
</comment>
<dbReference type="AlphaFoldDB" id="A0AB74GMZ8"/>
<gene>
    <name evidence="1" type="ORF">NCTC5051_00286</name>
</gene>
<evidence type="ECO:0000313" key="1">
    <source>
        <dbReference type="EMBL" id="STU45074.1"/>
    </source>
</evidence>